<feature type="compositionally biased region" description="Low complexity" evidence="1">
    <location>
        <begin position="139"/>
        <end position="150"/>
    </location>
</feature>
<dbReference type="Proteomes" id="UP000233551">
    <property type="component" value="Unassembled WGS sequence"/>
</dbReference>
<feature type="region of interest" description="Disordered" evidence="1">
    <location>
        <begin position="1"/>
        <end position="57"/>
    </location>
</feature>
<feature type="region of interest" description="Disordered" evidence="1">
    <location>
        <begin position="134"/>
        <end position="164"/>
    </location>
</feature>
<gene>
    <name evidence="2" type="ORF">CRG98_009565</name>
</gene>
<comment type="caution">
    <text evidence="2">The sequence shown here is derived from an EMBL/GenBank/DDBJ whole genome shotgun (WGS) entry which is preliminary data.</text>
</comment>
<evidence type="ECO:0000313" key="2">
    <source>
        <dbReference type="EMBL" id="PKI70102.1"/>
    </source>
</evidence>
<accession>A0A2I0KNP8</accession>
<feature type="region of interest" description="Disordered" evidence="1">
    <location>
        <begin position="87"/>
        <end position="118"/>
    </location>
</feature>
<reference evidence="2 3" key="1">
    <citation type="submission" date="2017-11" db="EMBL/GenBank/DDBJ databases">
        <title>De-novo sequencing of pomegranate (Punica granatum L.) genome.</title>
        <authorList>
            <person name="Akparov Z."/>
            <person name="Amiraslanov A."/>
            <person name="Hajiyeva S."/>
            <person name="Abbasov M."/>
            <person name="Kaur K."/>
            <person name="Hamwieh A."/>
            <person name="Solovyev V."/>
            <person name="Salamov A."/>
            <person name="Braich B."/>
            <person name="Kosarev P."/>
            <person name="Mahmoud A."/>
            <person name="Hajiyev E."/>
            <person name="Babayeva S."/>
            <person name="Izzatullayeva V."/>
            <person name="Mammadov A."/>
            <person name="Mammadov A."/>
            <person name="Sharifova S."/>
            <person name="Ojaghi J."/>
            <person name="Eynullazada K."/>
            <person name="Bayramov B."/>
            <person name="Abdulazimova A."/>
            <person name="Shahmuradov I."/>
        </authorList>
    </citation>
    <scope>NUCLEOTIDE SEQUENCE [LARGE SCALE GENOMIC DNA]</scope>
    <source>
        <strain evidence="3">cv. AG2017</strain>
        <tissue evidence="2">Leaf</tissue>
    </source>
</reference>
<evidence type="ECO:0000313" key="3">
    <source>
        <dbReference type="Proteomes" id="UP000233551"/>
    </source>
</evidence>
<feature type="compositionally biased region" description="Polar residues" evidence="1">
    <location>
        <begin position="13"/>
        <end position="23"/>
    </location>
</feature>
<feature type="compositionally biased region" description="Basic and acidic residues" evidence="1">
    <location>
        <begin position="33"/>
        <end position="42"/>
    </location>
</feature>
<dbReference type="AlphaFoldDB" id="A0A2I0KNP8"/>
<keyword evidence="3" id="KW-1185">Reference proteome</keyword>
<sequence length="200" mass="21998">MNMVTHHGGRTRFFTSAPPSRGQTRAPPSREPPPVDRREPPSESKVATTSHHRRQDHPSPSLYFSCFFFYIGSAMISGLNKHTLSSNPARAGPAAQPALGRGPARIQQQPSPRLVASPAQSALIGPVQQPKTYFGPVRPLSAQSSPSAQSGPFRPNPALPQQPNSLRIPFIYRTAPILLKQDQPRTFKFVSKTPFEFKEI</sequence>
<proteinExistence type="predicted"/>
<protein>
    <submittedName>
        <fullName evidence="2">Uncharacterized protein</fullName>
    </submittedName>
</protein>
<evidence type="ECO:0000256" key="1">
    <source>
        <dbReference type="SAM" id="MobiDB-lite"/>
    </source>
</evidence>
<organism evidence="2 3">
    <name type="scientific">Punica granatum</name>
    <name type="common">Pomegranate</name>
    <dbReference type="NCBI Taxonomy" id="22663"/>
    <lineage>
        <taxon>Eukaryota</taxon>
        <taxon>Viridiplantae</taxon>
        <taxon>Streptophyta</taxon>
        <taxon>Embryophyta</taxon>
        <taxon>Tracheophyta</taxon>
        <taxon>Spermatophyta</taxon>
        <taxon>Magnoliopsida</taxon>
        <taxon>eudicotyledons</taxon>
        <taxon>Gunneridae</taxon>
        <taxon>Pentapetalae</taxon>
        <taxon>rosids</taxon>
        <taxon>malvids</taxon>
        <taxon>Myrtales</taxon>
        <taxon>Lythraceae</taxon>
        <taxon>Punica</taxon>
    </lineage>
</organism>
<dbReference type="EMBL" id="PGOL01000475">
    <property type="protein sequence ID" value="PKI70102.1"/>
    <property type="molecule type" value="Genomic_DNA"/>
</dbReference>
<name>A0A2I0KNP8_PUNGR</name>